<evidence type="ECO:0000259" key="5">
    <source>
        <dbReference type="Pfam" id="PF00700"/>
    </source>
</evidence>
<dbReference type="Gene3D" id="1.20.1330.10">
    <property type="entry name" value="f41 fragment of flagellin, N-terminal domain"/>
    <property type="match status" value="1"/>
</dbReference>
<gene>
    <name evidence="6" type="primary">flgL</name>
    <name evidence="6" type="ORF">QNH24_03750</name>
</gene>
<proteinExistence type="inferred from homology"/>
<keyword evidence="6" id="KW-0969">Cilium</keyword>
<dbReference type="PANTHER" id="PTHR42792">
    <property type="entry name" value="FLAGELLIN"/>
    <property type="match status" value="1"/>
</dbReference>
<dbReference type="InterPro" id="IPR046358">
    <property type="entry name" value="Flagellin_C"/>
</dbReference>
<dbReference type="Pfam" id="PF00669">
    <property type="entry name" value="Flagellin_N"/>
    <property type="match status" value="1"/>
</dbReference>
<evidence type="ECO:0000259" key="4">
    <source>
        <dbReference type="Pfam" id="PF00669"/>
    </source>
</evidence>
<keyword evidence="6" id="KW-0282">Flagellum</keyword>
<sequence>MRVTQSMLSNNMLLNLNRSYGKMSKLQDQINSGSKITRPSDDPVVAVNGMGYRRDLAKVEQYTRNMITASNWLDSSDESLNQVGEQMKRVRELVIQAANDTNTPEEREKIKMEIDQIRQQIQDVGNTNIGGSYLFSGTNTNQPLFTPVAGGNGKEINPALNAPNEAVNIEIYDGIQIQVNTPGKDLFKSIDDMMGKISSLLGDPSKTGQEIGDMLGGISSSSTNDDITALHNKVLEAQADVGARQNRIEMMENRLGIREVSVTKQLRDTESVDYSKAITEMVTNESIHQAALSVGAKIIQQTLVDFIR</sequence>
<dbReference type="EMBL" id="CP126101">
    <property type="protein sequence ID" value="WHY52364.1"/>
    <property type="molecule type" value="Genomic_DNA"/>
</dbReference>
<evidence type="ECO:0000256" key="1">
    <source>
        <dbReference type="ARBA" id="ARBA00004365"/>
    </source>
</evidence>
<dbReference type="GO" id="GO:0005198">
    <property type="term" value="F:structural molecule activity"/>
    <property type="evidence" value="ECO:0007669"/>
    <property type="project" value="InterPro"/>
</dbReference>
<dbReference type="NCBIfam" id="TIGR02550">
    <property type="entry name" value="flagell_flgL"/>
    <property type="match status" value="1"/>
</dbReference>
<dbReference type="AlphaFoldDB" id="A0AAX3WYJ0"/>
<evidence type="ECO:0000313" key="7">
    <source>
        <dbReference type="Proteomes" id="UP001178322"/>
    </source>
</evidence>
<dbReference type="Proteomes" id="UP001178322">
    <property type="component" value="Chromosome"/>
</dbReference>
<keyword evidence="3" id="KW-0975">Bacterial flagellum</keyword>
<dbReference type="Pfam" id="PF00700">
    <property type="entry name" value="Flagellin_C"/>
    <property type="match status" value="1"/>
</dbReference>
<organism evidence="6 7">
    <name type="scientific">Lysinibacillus pakistanensis</name>
    <dbReference type="NCBI Taxonomy" id="759811"/>
    <lineage>
        <taxon>Bacteria</taxon>
        <taxon>Bacillati</taxon>
        <taxon>Bacillota</taxon>
        <taxon>Bacilli</taxon>
        <taxon>Bacillales</taxon>
        <taxon>Bacillaceae</taxon>
        <taxon>Lysinibacillus</taxon>
    </lineage>
</organism>
<dbReference type="SUPFAM" id="SSF64518">
    <property type="entry name" value="Phase 1 flagellin"/>
    <property type="match status" value="1"/>
</dbReference>
<reference evidence="6" key="1">
    <citation type="submission" date="2023-05" db="EMBL/GenBank/DDBJ databases">
        <title>Comparative genomics of Bacillaceae isolates and their secondary metabolite potential.</title>
        <authorList>
            <person name="Song L."/>
            <person name="Nielsen L.J."/>
            <person name="Mohite O."/>
            <person name="Xu X."/>
            <person name="Weber T."/>
            <person name="Kovacs A.T."/>
        </authorList>
    </citation>
    <scope>NUCLEOTIDE SEQUENCE</scope>
    <source>
        <strain evidence="6">LY1</strain>
    </source>
</reference>
<comment type="similarity">
    <text evidence="2">Belongs to the bacterial flagellin family.</text>
</comment>
<name>A0AAX3WYJ0_9BACI</name>
<comment type="subcellular location">
    <subcellularLocation>
        <location evidence="1">Bacterial flagellum</location>
    </subcellularLocation>
</comment>
<evidence type="ECO:0000313" key="6">
    <source>
        <dbReference type="EMBL" id="WHY52364.1"/>
    </source>
</evidence>
<feature type="domain" description="Flagellin C-terminal" evidence="5">
    <location>
        <begin position="227"/>
        <end position="306"/>
    </location>
</feature>
<dbReference type="InterPro" id="IPR001492">
    <property type="entry name" value="Flagellin"/>
</dbReference>
<dbReference type="GO" id="GO:0071973">
    <property type="term" value="P:bacterial-type flagellum-dependent cell motility"/>
    <property type="evidence" value="ECO:0007669"/>
    <property type="project" value="InterPro"/>
</dbReference>
<protein>
    <submittedName>
        <fullName evidence="6">Flagellar hook-associated protein FlgL</fullName>
    </submittedName>
</protein>
<dbReference type="RefSeq" id="WP_283870817.1">
    <property type="nucleotide sequence ID" value="NZ_CP126101.1"/>
</dbReference>
<dbReference type="InterPro" id="IPR013384">
    <property type="entry name" value="Flagell_FlgL"/>
</dbReference>
<feature type="domain" description="Flagellin N-terminal" evidence="4">
    <location>
        <begin position="5"/>
        <end position="140"/>
    </location>
</feature>
<keyword evidence="6" id="KW-0966">Cell projection</keyword>
<dbReference type="GO" id="GO:0009424">
    <property type="term" value="C:bacterial-type flagellum hook"/>
    <property type="evidence" value="ECO:0007669"/>
    <property type="project" value="InterPro"/>
</dbReference>
<evidence type="ECO:0000256" key="3">
    <source>
        <dbReference type="ARBA" id="ARBA00023143"/>
    </source>
</evidence>
<dbReference type="InterPro" id="IPR001029">
    <property type="entry name" value="Flagellin_N"/>
</dbReference>
<accession>A0AAX3WYJ0</accession>
<evidence type="ECO:0000256" key="2">
    <source>
        <dbReference type="ARBA" id="ARBA00005709"/>
    </source>
</evidence>
<dbReference type="PANTHER" id="PTHR42792:SF1">
    <property type="entry name" value="FLAGELLAR HOOK-ASSOCIATED PROTEIN 3"/>
    <property type="match status" value="1"/>
</dbReference>